<feature type="domain" description="Riboflavin kinase" evidence="16">
    <location>
        <begin position="177"/>
        <end position="302"/>
    </location>
</feature>
<dbReference type="Gene3D" id="2.40.30.30">
    <property type="entry name" value="Riboflavin kinase-like"/>
    <property type="match status" value="1"/>
</dbReference>
<dbReference type="CDD" id="cd02064">
    <property type="entry name" value="FAD_synthetase_N"/>
    <property type="match status" value="1"/>
</dbReference>
<keyword evidence="5 15" id="KW-0288">FMN</keyword>
<evidence type="ECO:0000256" key="13">
    <source>
        <dbReference type="ARBA" id="ARBA00047880"/>
    </source>
</evidence>
<dbReference type="SMART" id="SM00904">
    <property type="entry name" value="Flavokinase"/>
    <property type="match status" value="1"/>
</dbReference>
<evidence type="ECO:0000256" key="5">
    <source>
        <dbReference type="ARBA" id="ARBA00022643"/>
    </source>
</evidence>
<keyword evidence="12" id="KW-0511">Multifunctional enzyme</keyword>
<organism evidence="17 18">
    <name type="scientific">Formimonas warabiya</name>
    <dbReference type="NCBI Taxonomy" id="1761012"/>
    <lineage>
        <taxon>Bacteria</taxon>
        <taxon>Bacillati</taxon>
        <taxon>Bacillota</taxon>
        <taxon>Clostridia</taxon>
        <taxon>Eubacteriales</taxon>
        <taxon>Peptococcaceae</taxon>
        <taxon>Candidatus Formimonas</taxon>
    </lineage>
</organism>
<accession>A0A3G1L129</accession>
<evidence type="ECO:0000256" key="11">
    <source>
        <dbReference type="ARBA" id="ARBA00022840"/>
    </source>
</evidence>
<evidence type="ECO:0000256" key="15">
    <source>
        <dbReference type="PIRNR" id="PIRNR004491"/>
    </source>
</evidence>
<dbReference type="GO" id="GO:0006747">
    <property type="term" value="P:FAD biosynthetic process"/>
    <property type="evidence" value="ECO:0007669"/>
    <property type="project" value="UniProtKB-UniRule"/>
</dbReference>
<keyword evidence="11 15" id="KW-0067">ATP-binding</keyword>
<dbReference type="InterPro" id="IPR002606">
    <property type="entry name" value="Riboflavin_kinase_bac"/>
</dbReference>
<dbReference type="GO" id="GO:0003919">
    <property type="term" value="F:FMN adenylyltransferase activity"/>
    <property type="evidence" value="ECO:0007669"/>
    <property type="project" value="UniProtKB-UniRule"/>
</dbReference>
<evidence type="ECO:0000256" key="2">
    <source>
        <dbReference type="ARBA" id="ARBA00004726"/>
    </source>
</evidence>
<dbReference type="GO" id="GO:0009231">
    <property type="term" value="P:riboflavin biosynthetic process"/>
    <property type="evidence" value="ECO:0007669"/>
    <property type="project" value="InterPro"/>
</dbReference>
<reference evidence="17 18" key="1">
    <citation type="submission" date="2016-10" db="EMBL/GenBank/DDBJ databases">
        <title>Complete Genome Sequence of Peptococcaceae strain DCMF.</title>
        <authorList>
            <person name="Edwards R.J."/>
            <person name="Holland S.I."/>
            <person name="Deshpande N.P."/>
            <person name="Wong Y.K."/>
            <person name="Ertan H."/>
            <person name="Manefield M."/>
            <person name="Russell T.L."/>
            <person name="Lee M.J."/>
        </authorList>
    </citation>
    <scope>NUCLEOTIDE SEQUENCE [LARGE SCALE GENOMIC DNA]</scope>
    <source>
        <strain evidence="17 18">DCMF</strain>
    </source>
</reference>
<evidence type="ECO:0000256" key="7">
    <source>
        <dbReference type="ARBA" id="ARBA00022695"/>
    </source>
</evidence>
<evidence type="ECO:0000256" key="6">
    <source>
        <dbReference type="ARBA" id="ARBA00022679"/>
    </source>
</evidence>
<dbReference type="Gene3D" id="3.40.50.620">
    <property type="entry name" value="HUPs"/>
    <property type="match status" value="1"/>
</dbReference>
<dbReference type="NCBIfam" id="TIGR00083">
    <property type="entry name" value="ribF"/>
    <property type="match status" value="1"/>
</dbReference>
<dbReference type="EC" id="2.7.1.26" evidence="15"/>
<name>A0A3G1L129_FORW1</name>
<dbReference type="AlphaFoldDB" id="A0A3G1L129"/>
<dbReference type="InterPro" id="IPR023468">
    <property type="entry name" value="Riboflavin_kinase"/>
</dbReference>
<protein>
    <recommendedName>
        <fullName evidence="15">Riboflavin biosynthesis protein</fullName>
    </recommendedName>
    <domain>
        <recommendedName>
            <fullName evidence="15">Riboflavin kinase</fullName>
            <ecNumber evidence="15">2.7.1.26</ecNumber>
        </recommendedName>
        <alternativeName>
            <fullName evidence="15">Flavokinase</fullName>
        </alternativeName>
    </domain>
    <domain>
        <recommendedName>
            <fullName evidence="15">FMN adenylyltransferase</fullName>
            <ecNumber evidence="15">2.7.7.2</ecNumber>
        </recommendedName>
        <alternativeName>
            <fullName evidence="15">FAD pyrophosphorylase</fullName>
        </alternativeName>
        <alternativeName>
            <fullName evidence="15">FAD synthase</fullName>
        </alternativeName>
    </domain>
</protein>
<comment type="function">
    <text evidence="1">Catalyzes the phosphorylation of riboflavin to FMN followed by the adenylation of FMN to FAD.</text>
</comment>
<dbReference type="UniPathway" id="UPA00277">
    <property type="reaction ID" value="UER00407"/>
</dbReference>
<keyword evidence="4 15" id="KW-0285">Flavoprotein</keyword>
<dbReference type="KEGG" id="fwa:DCMF_04865"/>
<proteinExistence type="inferred from homology"/>
<sequence>MQEFPSAPGFVAVALGNFDGVHQGHQTLIKKLVDRAHKEDGISVVFTFHPHPLKILAPAHNLLLLNTTEEKENLIRRLGVDFFIPFPFTKEIADMVPGEFVQTILLRGLRAKSIFVGYNFTFGRKAAGNPNMLQSICLEQGCEVNIISEVKEHHVTVSSTNIREFLLCGNIKMANLLLGYTYSLFGPVIPGNQVGRQLGFPTANLDVSPGVIIPANGVYAVKVKIDGASYDGVANIGNRPTLGHDLLQSVEIHILDQRLDLYGKSMRVFFIERLRPEKKFSGLHQLTSQIQHDVDLARSILRTTSYSMLF</sequence>
<gene>
    <name evidence="17" type="ORF">DCMF_04865</name>
</gene>
<dbReference type="NCBIfam" id="NF004160">
    <property type="entry name" value="PRK05627.1-3"/>
    <property type="match status" value="1"/>
</dbReference>
<dbReference type="Pfam" id="PF01687">
    <property type="entry name" value="Flavokinase"/>
    <property type="match status" value="1"/>
</dbReference>
<evidence type="ECO:0000259" key="16">
    <source>
        <dbReference type="SMART" id="SM00904"/>
    </source>
</evidence>
<dbReference type="GO" id="GO:0005524">
    <property type="term" value="F:ATP binding"/>
    <property type="evidence" value="ECO:0007669"/>
    <property type="project" value="UniProtKB-UniRule"/>
</dbReference>
<dbReference type="FunFam" id="3.40.50.620:FF:000021">
    <property type="entry name" value="Riboflavin biosynthesis protein"/>
    <property type="match status" value="1"/>
</dbReference>
<dbReference type="Proteomes" id="UP000323521">
    <property type="component" value="Chromosome"/>
</dbReference>
<comment type="catalytic activity">
    <reaction evidence="14 15">
        <text>FMN + ATP + H(+) = FAD + diphosphate</text>
        <dbReference type="Rhea" id="RHEA:17237"/>
        <dbReference type="ChEBI" id="CHEBI:15378"/>
        <dbReference type="ChEBI" id="CHEBI:30616"/>
        <dbReference type="ChEBI" id="CHEBI:33019"/>
        <dbReference type="ChEBI" id="CHEBI:57692"/>
        <dbReference type="ChEBI" id="CHEBI:58210"/>
        <dbReference type="EC" id="2.7.7.2"/>
    </reaction>
</comment>
<comment type="similarity">
    <text evidence="15">Belongs to the ribF family.</text>
</comment>
<dbReference type="InterPro" id="IPR015865">
    <property type="entry name" value="Riboflavin_kinase_bac/euk"/>
</dbReference>
<dbReference type="PIRSF" id="PIRSF004491">
    <property type="entry name" value="FAD_Synth"/>
    <property type="match status" value="1"/>
</dbReference>
<evidence type="ECO:0000256" key="3">
    <source>
        <dbReference type="ARBA" id="ARBA00005201"/>
    </source>
</evidence>
<dbReference type="Pfam" id="PF06574">
    <property type="entry name" value="FAD_syn"/>
    <property type="match status" value="1"/>
</dbReference>
<dbReference type="NCBIfam" id="NF004162">
    <property type="entry name" value="PRK05627.1-5"/>
    <property type="match status" value="1"/>
</dbReference>
<dbReference type="GO" id="GO:0008531">
    <property type="term" value="F:riboflavin kinase activity"/>
    <property type="evidence" value="ECO:0007669"/>
    <property type="project" value="UniProtKB-UniRule"/>
</dbReference>
<dbReference type="GO" id="GO:0009398">
    <property type="term" value="P:FMN biosynthetic process"/>
    <property type="evidence" value="ECO:0007669"/>
    <property type="project" value="UniProtKB-UniRule"/>
</dbReference>
<dbReference type="FunFam" id="2.40.30.30:FF:000003">
    <property type="entry name" value="Riboflavin biosynthesis protein"/>
    <property type="match status" value="1"/>
</dbReference>
<comment type="catalytic activity">
    <reaction evidence="13 15">
        <text>riboflavin + ATP = FMN + ADP + H(+)</text>
        <dbReference type="Rhea" id="RHEA:14357"/>
        <dbReference type="ChEBI" id="CHEBI:15378"/>
        <dbReference type="ChEBI" id="CHEBI:30616"/>
        <dbReference type="ChEBI" id="CHEBI:57986"/>
        <dbReference type="ChEBI" id="CHEBI:58210"/>
        <dbReference type="ChEBI" id="CHEBI:456216"/>
        <dbReference type="EC" id="2.7.1.26"/>
    </reaction>
</comment>
<comment type="pathway">
    <text evidence="2 15">Cofactor biosynthesis; FAD biosynthesis; FAD from FMN: step 1/1.</text>
</comment>
<evidence type="ECO:0000313" key="18">
    <source>
        <dbReference type="Proteomes" id="UP000323521"/>
    </source>
</evidence>
<keyword evidence="9 15" id="KW-0418">Kinase</keyword>
<evidence type="ECO:0000256" key="9">
    <source>
        <dbReference type="ARBA" id="ARBA00022777"/>
    </source>
</evidence>
<dbReference type="EC" id="2.7.7.2" evidence="15"/>
<evidence type="ECO:0000256" key="1">
    <source>
        <dbReference type="ARBA" id="ARBA00002121"/>
    </source>
</evidence>
<evidence type="ECO:0000256" key="10">
    <source>
        <dbReference type="ARBA" id="ARBA00022827"/>
    </source>
</evidence>
<keyword evidence="6 15" id="KW-0808">Transferase</keyword>
<dbReference type="InterPro" id="IPR015864">
    <property type="entry name" value="FAD_synthase"/>
</dbReference>
<dbReference type="PANTHER" id="PTHR22749">
    <property type="entry name" value="RIBOFLAVIN KINASE/FMN ADENYLYLTRANSFERASE"/>
    <property type="match status" value="1"/>
</dbReference>
<dbReference type="PANTHER" id="PTHR22749:SF6">
    <property type="entry name" value="RIBOFLAVIN KINASE"/>
    <property type="match status" value="1"/>
</dbReference>
<dbReference type="UniPathway" id="UPA00276">
    <property type="reaction ID" value="UER00406"/>
</dbReference>
<keyword evidence="8 15" id="KW-0547">Nucleotide-binding</keyword>
<evidence type="ECO:0000256" key="12">
    <source>
        <dbReference type="ARBA" id="ARBA00023268"/>
    </source>
</evidence>
<keyword evidence="7 15" id="KW-0548">Nucleotidyltransferase</keyword>
<dbReference type="EMBL" id="CP017634">
    <property type="protein sequence ID" value="ATW28360.1"/>
    <property type="molecule type" value="Genomic_DNA"/>
</dbReference>
<dbReference type="InterPro" id="IPR023465">
    <property type="entry name" value="Riboflavin_kinase_dom_sf"/>
</dbReference>
<evidence type="ECO:0000313" key="17">
    <source>
        <dbReference type="EMBL" id="ATW28360.1"/>
    </source>
</evidence>
<dbReference type="SUPFAM" id="SSF52374">
    <property type="entry name" value="Nucleotidylyl transferase"/>
    <property type="match status" value="1"/>
</dbReference>
<dbReference type="InterPro" id="IPR014729">
    <property type="entry name" value="Rossmann-like_a/b/a_fold"/>
</dbReference>
<dbReference type="SUPFAM" id="SSF82114">
    <property type="entry name" value="Riboflavin kinase-like"/>
    <property type="match status" value="1"/>
</dbReference>
<keyword evidence="18" id="KW-1185">Reference proteome</keyword>
<evidence type="ECO:0000256" key="8">
    <source>
        <dbReference type="ARBA" id="ARBA00022741"/>
    </source>
</evidence>
<keyword evidence="10 15" id="KW-0274">FAD</keyword>
<comment type="pathway">
    <text evidence="3 15">Cofactor biosynthesis; FMN biosynthesis; FMN from riboflavin (ATP route): step 1/1.</text>
</comment>
<evidence type="ECO:0000256" key="14">
    <source>
        <dbReference type="ARBA" id="ARBA00049494"/>
    </source>
</evidence>
<evidence type="ECO:0000256" key="4">
    <source>
        <dbReference type="ARBA" id="ARBA00022630"/>
    </source>
</evidence>